<feature type="region of interest" description="Disordered" evidence="1">
    <location>
        <begin position="1"/>
        <end position="21"/>
    </location>
</feature>
<evidence type="ECO:0000313" key="3">
    <source>
        <dbReference type="Proteomes" id="UP001301388"/>
    </source>
</evidence>
<feature type="compositionally biased region" description="Basic and acidic residues" evidence="1">
    <location>
        <begin position="9"/>
        <end position="19"/>
    </location>
</feature>
<dbReference type="Proteomes" id="UP001301388">
    <property type="component" value="Unassembled WGS sequence"/>
</dbReference>
<name>A0ABU5TLC7_9CYAN</name>
<dbReference type="RefSeq" id="WP_323261886.1">
    <property type="nucleotide sequence ID" value="NZ_JAYGIE010000074.1"/>
</dbReference>
<proteinExistence type="predicted"/>
<dbReference type="Gene3D" id="1.10.30.50">
    <property type="match status" value="1"/>
</dbReference>
<evidence type="ECO:0008006" key="4">
    <source>
        <dbReference type="Google" id="ProtNLM"/>
    </source>
</evidence>
<gene>
    <name evidence="2" type="ORF">VB774_12190</name>
</gene>
<protein>
    <recommendedName>
        <fullName evidence="4">TIGR02646 family protein</fullName>
    </recommendedName>
</protein>
<reference evidence="2 3" key="1">
    <citation type="submission" date="2023-12" db="EMBL/GenBank/DDBJ databases">
        <title>Baltic Sea Cyanobacteria.</title>
        <authorList>
            <person name="Delbaje E."/>
            <person name="Fewer D.P."/>
            <person name="Shishido T.K."/>
        </authorList>
    </citation>
    <scope>NUCLEOTIDE SEQUENCE [LARGE SCALE GENOMIC DNA]</scope>
    <source>
        <strain evidence="2 3">UHCC 0370</strain>
    </source>
</reference>
<keyword evidence="3" id="KW-1185">Reference proteome</keyword>
<dbReference type="EMBL" id="JAYGIE010000074">
    <property type="protein sequence ID" value="MEA5478378.1"/>
    <property type="molecule type" value="Genomic_DNA"/>
</dbReference>
<comment type="caution">
    <text evidence="2">The sequence shown here is derived from an EMBL/GenBank/DDBJ whole genome shotgun (WGS) entry which is preliminary data.</text>
</comment>
<evidence type="ECO:0000256" key="1">
    <source>
        <dbReference type="SAM" id="MobiDB-lite"/>
    </source>
</evidence>
<sequence>MIRIHKPKTPPEKLATDGKQKRRSHCISYSHNPSAYETGAKKFEFDRNIYAHKTVKQALMDAQHQKCCFCERLIGTDGDVEHFRPKQAYKQATGESLKYPAYYWLAYEWENLYLACTGCNQRHKQNLFPLQNPLERATNHKQTIEQEQPLFIDFGKENPEDFIGFRGVIAYAIEGNQRGQITIDLLKLNNRALPEARLEKLQALRGLNQVLLLAKQRPNDQEFQELAKEAEDILEKAIWDSAEFAAAARCAINAKFQESDLI</sequence>
<accession>A0ABU5TLC7</accession>
<organism evidence="2 3">
    <name type="scientific">Pseudanabaena galeata UHCC 0370</name>
    <dbReference type="NCBI Taxonomy" id="3110310"/>
    <lineage>
        <taxon>Bacteria</taxon>
        <taxon>Bacillati</taxon>
        <taxon>Cyanobacteriota</taxon>
        <taxon>Cyanophyceae</taxon>
        <taxon>Pseudanabaenales</taxon>
        <taxon>Pseudanabaenaceae</taxon>
        <taxon>Pseudanabaena</taxon>
    </lineage>
</organism>
<evidence type="ECO:0000313" key="2">
    <source>
        <dbReference type="EMBL" id="MEA5478378.1"/>
    </source>
</evidence>